<accession>A0ABR4ANX9</accession>
<feature type="compositionally biased region" description="Low complexity" evidence="1">
    <location>
        <begin position="112"/>
        <end position="121"/>
    </location>
</feature>
<comment type="caution">
    <text evidence="2">The sequence shown here is derived from an EMBL/GenBank/DDBJ whole genome shotgun (WGS) entry which is preliminary data.</text>
</comment>
<gene>
    <name evidence="2" type="ORF">N7G274_001831</name>
</gene>
<feature type="compositionally biased region" description="Basic and acidic residues" evidence="1">
    <location>
        <begin position="88"/>
        <end position="98"/>
    </location>
</feature>
<evidence type="ECO:0000313" key="3">
    <source>
        <dbReference type="Proteomes" id="UP001590950"/>
    </source>
</evidence>
<dbReference type="Proteomes" id="UP001590950">
    <property type="component" value="Unassembled WGS sequence"/>
</dbReference>
<feature type="compositionally biased region" description="Acidic residues" evidence="1">
    <location>
        <begin position="122"/>
        <end position="132"/>
    </location>
</feature>
<feature type="region of interest" description="Disordered" evidence="1">
    <location>
        <begin position="1"/>
        <end position="36"/>
    </location>
</feature>
<proteinExistence type="predicted"/>
<dbReference type="EMBL" id="JBEFKJ010000004">
    <property type="protein sequence ID" value="KAL2046384.1"/>
    <property type="molecule type" value="Genomic_DNA"/>
</dbReference>
<keyword evidence="3" id="KW-1185">Reference proteome</keyword>
<protein>
    <submittedName>
        <fullName evidence="2">Uncharacterized protein</fullName>
    </submittedName>
</protein>
<sequence>MAEVSGESRTDHAGDQKSHHLLTVVIPNASSRGPRNICLSRIRRPSPSLAFKVLKVASRTSKQRKSQWTVVYNESSSRKLSIEGGGGDAHDLSDHSDNFAEGVGDEEEGAAGRDQAGQDNGTESEQDGDENGQYDKAELEQDRDASTHWEQDDGFSNYITDDNDEPPLCELKRRSFCEQGQSSGDADHKTSNPSDIHLDPGLDPTLLFQLSCPAALQPFRSQSLKAFDAYIQAEFRALYCNIEGGLQSRLFQQGLLIAQT</sequence>
<feature type="compositionally biased region" description="Basic and acidic residues" evidence="1">
    <location>
        <begin position="133"/>
        <end position="151"/>
    </location>
</feature>
<feature type="compositionally biased region" description="Polar residues" evidence="1">
    <location>
        <begin position="66"/>
        <end position="75"/>
    </location>
</feature>
<reference evidence="2 3" key="1">
    <citation type="submission" date="2024-09" db="EMBL/GenBank/DDBJ databases">
        <title>Rethinking Asexuality: The Enigmatic Case of Functional Sexual Genes in Lepraria (Stereocaulaceae).</title>
        <authorList>
            <person name="Doellman M."/>
            <person name="Sun Y."/>
            <person name="Barcenas-Pena A."/>
            <person name="Lumbsch H.T."/>
            <person name="Grewe F."/>
        </authorList>
    </citation>
    <scope>NUCLEOTIDE SEQUENCE [LARGE SCALE GENOMIC DNA]</scope>
    <source>
        <strain evidence="2 3">Mercado 3170</strain>
    </source>
</reference>
<feature type="compositionally biased region" description="Basic and acidic residues" evidence="1">
    <location>
        <begin position="1"/>
        <end position="18"/>
    </location>
</feature>
<feature type="region of interest" description="Disordered" evidence="1">
    <location>
        <begin position="64"/>
        <end position="164"/>
    </location>
</feature>
<organism evidence="2 3">
    <name type="scientific">Stereocaulon virgatum</name>
    <dbReference type="NCBI Taxonomy" id="373712"/>
    <lineage>
        <taxon>Eukaryota</taxon>
        <taxon>Fungi</taxon>
        <taxon>Dikarya</taxon>
        <taxon>Ascomycota</taxon>
        <taxon>Pezizomycotina</taxon>
        <taxon>Lecanoromycetes</taxon>
        <taxon>OSLEUM clade</taxon>
        <taxon>Lecanoromycetidae</taxon>
        <taxon>Lecanorales</taxon>
        <taxon>Lecanorineae</taxon>
        <taxon>Stereocaulaceae</taxon>
        <taxon>Stereocaulon</taxon>
    </lineage>
</organism>
<feature type="compositionally biased region" description="Basic and acidic residues" evidence="1">
    <location>
        <begin position="185"/>
        <end position="198"/>
    </location>
</feature>
<evidence type="ECO:0000256" key="1">
    <source>
        <dbReference type="SAM" id="MobiDB-lite"/>
    </source>
</evidence>
<evidence type="ECO:0000313" key="2">
    <source>
        <dbReference type="EMBL" id="KAL2046384.1"/>
    </source>
</evidence>
<name>A0ABR4ANX9_9LECA</name>
<feature type="region of interest" description="Disordered" evidence="1">
    <location>
        <begin position="177"/>
        <end position="198"/>
    </location>
</feature>